<dbReference type="AlphaFoldDB" id="A0A1I6K0J7"/>
<keyword evidence="2" id="KW-0732">Signal</keyword>
<reference evidence="3 4" key="1">
    <citation type="submission" date="2016-10" db="EMBL/GenBank/DDBJ databases">
        <authorList>
            <person name="de Groot N.N."/>
        </authorList>
    </citation>
    <scope>NUCLEOTIDE SEQUENCE [LARGE SCALE GENOMIC DNA]</scope>
    <source>
        <strain evidence="3 4">S5-249</strain>
    </source>
</reference>
<dbReference type="Proteomes" id="UP000198824">
    <property type="component" value="Unassembled WGS sequence"/>
</dbReference>
<keyword evidence="4" id="KW-1185">Reference proteome</keyword>
<dbReference type="RefSeq" id="WP_093312120.1">
    <property type="nucleotide sequence ID" value="NZ_FOZG01000001.1"/>
</dbReference>
<feature type="signal peptide" evidence="2">
    <location>
        <begin position="1"/>
        <end position="28"/>
    </location>
</feature>
<evidence type="ECO:0000313" key="3">
    <source>
        <dbReference type="EMBL" id="SFR84772.1"/>
    </source>
</evidence>
<dbReference type="PROSITE" id="PS51257">
    <property type="entry name" value="PROKAR_LIPOPROTEIN"/>
    <property type="match status" value="1"/>
</dbReference>
<gene>
    <name evidence="3" type="ORF">SAMN05192580_1176</name>
</gene>
<evidence type="ECO:0000313" key="4">
    <source>
        <dbReference type="Proteomes" id="UP000198824"/>
    </source>
</evidence>
<name>A0A1I6K0J7_9SPHN</name>
<evidence type="ECO:0008006" key="5">
    <source>
        <dbReference type="Google" id="ProtNLM"/>
    </source>
</evidence>
<feature type="region of interest" description="Disordered" evidence="1">
    <location>
        <begin position="90"/>
        <end position="114"/>
    </location>
</feature>
<sequence>MIENRFKRPLAAVALLIALAGCSGERKAAEQAVRDVLKDPESAQFEEFYYNKELRRACLTFNAKNEMGGYGGKSQAYLIRQDGVWHWNGEHEESPEECRRTWADDKSFPTRKVD</sequence>
<protein>
    <recommendedName>
        <fullName evidence="5">Beta/Gamma crystallin</fullName>
    </recommendedName>
</protein>
<evidence type="ECO:0000256" key="2">
    <source>
        <dbReference type="SAM" id="SignalP"/>
    </source>
</evidence>
<dbReference type="OrthoDB" id="7567941at2"/>
<organism evidence="3 4">
    <name type="scientific">Sphingomonas jatrophae</name>
    <dbReference type="NCBI Taxonomy" id="1166337"/>
    <lineage>
        <taxon>Bacteria</taxon>
        <taxon>Pseudomonadati</taxon>
        <taxon>Pseudomonadota</taxon>
        <taxon>Alphaproteobacteria</taxon>
        <taxon>Sphingomonadales</taxon>
        <taxon>Sphingomonadaceae</taxon>
        <taxon>Sphingomonas</taxon>
    </lineage>
</organism>
<dbReference type="STRING" id="1166337.SAMN05192580_1176"/>
<feature type="chain" id="PRO_5011573204" description="Beta/Gamma crystallin" evidence="2">
    <location>
        <begin position="29"/>
        <end position="114"/>
    </location>
</feature>
<dbReference type="EMBL" id="FOZG01000001">
    <property type="protein sequence ID" value="SFR84772.1"/>
    <property type="molecule type" value="Genomic_DNA"/>
</dbReference>
<evidence type="ECO:0000256" key="1">
    <source>
        <dbReference type="SAM" id="MobiDB-lite"/>
    </source>
</evidence>
<proteinExistence type="predicted"/>
<accession>A0A1I6K0J7</accession>